<evidence type="ECO:0000313" key="4">
    <source>
        <dbReference type="EMBL" id="KAI2656752.1"/>
    </source>
</evidence>
<dbReference type="SMART" id="SM00737">
    <property type="entry name" value="ML"/>
    <property type="match status" value="2"/>
</dbReference>
<evidence type="ECO:0000313" key="5">
    <source>
        <dbReference type="Proteomes" id="UP000830375"/>
    </source>
</evidence>
<dbReference type="PANTHER" id="PTHR17357">
    <property type="entry name" value="GM2 GANGLIOSIDE ACTIVATOR PROTEIN"/>
    <property type="match status" value="1"/>
</dbReference>
<reference evidence="4 5" key="1">
    <citation type="submission" date="2022-01" db="EMBL/GenBank/DDBJ databases">
        <title>A high-quality chromosome-level genome assembly of rohu carp, Labeo rohita.</title>
        <authorList>
            <person name="Arick M.A. II"/>
            <person name="Hsu C.-Y."/>
            <person name="Magbanua Z."/>
            <person name="Pechanova O."/>
            <person name="Grover C."/>
            <person name="Miller E."/>
            <person name="Thrash A."/>
            <person name="Ezzel L."/>
            <person name="Alam S."/>
            <person name="Benzie J."/>
            <person name="Hamilton M."/>
            <person name="Karsi A."/>
            <person name="Lawrence M.L."/>
            <person name="Peterson D.G."/>
        </authorList>
    </citation>
    <scope>NUCLEOTIDE SEQUENCE [LARGE SCALE GENOMIC DNA]</scope>
    <source>
        <strain evidence="5">BAU-BD-2019</strain>
        <tissue evidence="4">Blood</tissue>
    </source>
</reference>
<organism evidence="4 5">
    <name type="scientific">Labeo rohita</name>
    <name type="common">Indian major carp</name>
    <name type="synonym">Cyprinus rohita</name>
    <dbReference type="NCBI Taxonomy" id="84645"/>
    <lineage>
        <taxon>Eukaryota</taxon>
        <taxon>Metazoa</taxon>
        <taxon>Chordata</taxon>
        <taxon>Craniata</taxon>
        <taxon>Vertebrata</taxon>
        <taxon>Euteleostomi</taxon>
        <taxon>Actinopterygii</taxon>
        <taxon>Neopterygii</taxon>
        <taxon>Teleostei</taxon>
        <taxon>Ostariophysi</taxon>
        <taxon>Cypriniformes</taxon>
        <taxon>Cyprinidae</taxon>
        <taxon>Labeoninae</taxon>
        <taxon>Labeonini</taxon>
        <taxon>Labeo</taxon>
    </lineage>
</organism>
<evidence type="ECO:0000256" key="2">
    <source>
        <dbReference type="SAM" id="SignalP"/>
    </source>
</evidence>
<dbReference type="Gene3D" id="2.70.220.10">
    <property type="entry name" value="Ganglioside GM2 activator"/>
    <property type="match status" value="2"/>
</dbReference>
<evidence type="ECO:0000256" key="1">
    <source>
        <dbReference type="ARBA" id="ARBA00022729"/>
    </source>
</evidence>
<feature type="domain" description="MD-2-related lipid-recognition" evidence="3">
    <location>
        <begin position="204"/>
        <end position="355"/>
    </location>
</feature>
<proteinExistence type="predicted"/>
<comment type="caution">
    <text evidence="4">The sequence shown here is derived from an EMBL/GenBank/DDBJ whole genome shotgun (WGS) entry which is preliminary data.</text>
</comment>
<protein>
    <submittedName>
        <fullName evidence="4">Ganglioside GM2 activator</fullName>
    </submittedName>
</protein>
<dbReference type="PANTHER" id="PTHR17357:SF0">
    <property type="entry name" value="GANGLIOSIDE GM2 ACTIVATOR"/>
    <property type="match status" value="1"/>
</dbReference>
<accession>A0ABQ8M1G7</accession>
<keyword evidence="1 2" id="KW-0732">Signal</keyword>
<evidence type="ECO:0000259" key="3">
    <source>
        <dbReference type="SMART" id="SM00737"/>
    </source>
</evidence>
<dbReference type="InterPro" id="IPR003172">
    <property type="entry name" value="ML_dom"/>
</dbReference>
<feature type="domain" description="MD-2-related lipid-recognition" evidence="3">
    <location>
        <begin position="41"/>
        <end position="193"/>
    </location>
</feature>
<keyword evidence="5" id="KW-1185">Reference proteome</keyword>
<dbReference type="InterPro" id="IPR028996">
    <property type="entry name" value="GM2-AP"/>
</dbReference>
<dbReference type="InterPro" id="IPR036846">
    <property type="entry name" value="GM2-AP_sf"/>
</dbReference>
<name>A0ABQ8M1G7_LABRO</name>
<dbReference type="SUPFAM" id="SSF63707">
    <property type="entry name" value="Ganglioside M2 (gm2) activator"/>
    <property type="match status" value="2"/>
</dbReference>
<dbReference type="Proteomes" id="UP000830375">
    <property type="component" value="Unassembled WGS sequence"/>
</dbReference>
<feature type="chain" id="PRO_5047284107" evidence="2">
    <location>
        <begin position="20"/>
        <end position="368"/>
    </location>
</feature>
<feature type="signal peptide" evidence="2">
    <location>
        <begin position="1"/>
        <end position="19"/>
    </location>
</feature>
<gene>
    <name evidence="4" type="ORF">H4Q32_020744</name>
</gene>
<dbReference type="Pfam" id="PF02221">
    <property type="entry name" value="E1_DerP2_DerF2"/>
    <property type="match status" value="2"/>
</dbReference>
<dbReference type="EMBL" id="JACTAM010000014">
    <property type="protein sequence ID" value="KAI2656752.1"/>
    <property type="molecule type" value="Genomic_DNA"/>
</dbReference>
<dbReference type="PROSITE" id="PS51257">
    <property type="entry name" value="PROKAR_LIPOPROTEIN"/>
    <property type="match status" value="1"/>
</dbReference>
<sequence>MKSCVSVFIALFAASCVWLEGSSLLHGRRTSKFTMVWGFSWKNCGKQDDPAQLKSLSISPDPIAIPGQLTAAASGSTSVELASPLSVNVTLEREVVGVWVKIPCLDEIGSCHYPNVCDLLDQLIPPGQDCPEPLHTYGLPCHCPFKAGDYALPSSDIVIPDVELPGWLTNGNYRVQGILGNSGKELGCLKISFSLHSSKKGFSWENCGKPDDPTYVKNLHVYPNPVPSPGYVMAAASANTSVDLRSPFPVNVTLEKDVAGVWVKVPCVDDVGSCYYPDACERLAQLFMTFPELCPQPKRSSSVPCGCPFRAGDYDWPSSGIYIPNFSLPTKLTNFKLQIILGNSERELGCLKVNFSIASVLRNQHNEM</sequence>